<protein>
    <recommendedName>
        <fullName evidence="4">Type I-U CRISPR-associated protein Csx17</fullName>
    </recommendedName>
</protein>
<dbReference type="eggNOG" id="ENOG502Z9AI">
    <property type="taxonomic scope" value="Bacteria"/>
</dbReference>
<feature type="region of interest" description="Disordered" evidence="1">
    <location>
        <begin position="234"/>
        <end position="271"/>
    </location>
</feature>
<dbReference type="Proteomes" id="UP000004358">
    <property type="component" value="Unassembled WGS sequence"/>
</dbReference>
<organism evidence="2 3">
    <name type="scientific">Blastopirellula marina DSM 3645</name>
    <dbReference type="NCBI Taxonomy" id="314230"/>
    <lineage>
        <taxon>Bacteria</taxon>
        <taxon>Pseudomonadati</taxon>
        <taxon>Planctomycetota</taxon>
        <taxon>Planctomycetia</taxon>
        <taxon>Pirellulales</taxon>
        <taxon>Pirellulaceae</taxon>
        <taxon>Blastopirellula</taxon>
    </lineage>
</organism>
<gene>
    <name evidence="2" type="ORF">DSM3645_28067</name>
</gene>
<feature type="compositionally biased region" description="Polar residues" evidence="1">
    <location>
        <begin position="242"/>
        <end position="252"/>
    </location>
</feature>
<accession>A3ZP39</accession>
<dbReference type="RefSeq" id="WP_002653506.1">
    <property type="nucleotide sequence ID" value="NZ_CH672376.1"/>
</dbReference>
<dbReference type="InterPro" id="IPR026483">
    <property type="entry name" value="Cas_Csx17"/>
</dbReference>
<sequence length="937" mass="103541">MTASHPIPLFGCRHDVLGHALKAIGILRAISACAALEDRDPDAEGWWSLDDAAFMIRSSRYPDAASLVKFFAEKYQPTPIIAAWNKSGGVTNKIEVAILCLSGDVSQFRADHEAMLEASGLKKTKKLSKVGALKFALSDAAHLDDLKKQATVAGLVCSYKEKRTRGKVTTEVTIASTVEPLERFRREQSVPLAELGFSVTKNLSNDGQLKFSTNSSNRSNVERLIADFNASLSDGSRDAGSDGNTKSQTSNGPLYAEISAKESGTDGTLPKIERMSMDPVLLRCLALAREWVNELQTQGALRNDSINILAQYRDNLPTQVTEAFDAISICHLIRRNDNPLFVNRGQQGRTDVFRMNWEHFIEFRNAPDVFTQSSLFGERITTGHTGSVKGKGTPFFPDVIKSYNQGLDWVTEDLPFCPLDYLLAVEGAFAMRGSVSKSLGARSQAYAAFPFVFEGPESMTDDQGDVTGLGASLWFPIWTRPATFGELHSFILDSQARLPKKDCRFSSDFIRAIRSQGVDAGFTAFQEFRFKMKGARIPWAVTGQFVTCSTTTSASLLNEFLAPVDASGFLNQFRFRTPREVKRDRKPDLHPYRAPILEAIETAAVEPSSTKIIDVLSKLATLNTQLAQSKALREKVSGGRVTFVPPLRCDDWSSALQDLQVDPEFEIAWALASICGHEKQPDGTSSQVEPFLGSLIPLRRLGEKWVLPEMPDPPSPQAVWTGIDLARDLSSVLARRVLDSAKDFRPAIVGTCTAQLTSILRFLQGELDDRRIARLVEALSLIDWRYSAAHTVVNKSFSDEEVDWDSVPIAYAAARSLIEVACEKRRTEAAEIEDRSGPRTKVQRTVALLSRQEPRLAALATTDALRRLAIVGVPNPYGEESRREKPKLSGRDVVLVDGSLGIDVDLARRLAAAVLIPLDRRDRWSLFRSITLPQNNR</sequence>
<evidence type="ECO:0000313" key="2">
    <source>
        <dbReference type="EMBL" id="EAQ81513.1"/>
    </source>
</evidence>
<evidence type="ECO:0008006" key="4">
    <source>
        <dbReference type="Google" id="ProtNLM"/>
    </source>
</evidence>
<evidence type="ECO:0000313" key="3">
    <source>
        <dbReference type="Proteomes" id="UP000004358"/>
    </source>
</evidence>
<reference evidence="2 3" key="1">
    <citation type="submission" date="2006-02" db="EMBL/GenBank/DDBJ databases">
        <authorList>
            <person name="Amann R."/>
            <person name="Ferriera S."/>
            <person name="Johnson J."/>
            <person name="Kravitz S."/>
            <person name="Halpern A."/>
            <person name="Remington K."/>
            <person name="Beeson K."/>
            <person name="Tran B."/>
            <person name="Rogers Y.-H."/>
            <person name="Friedman R."/>
            <person name="Venter J.C."/>
        </authorList>
    </citation>
    <scope>NUCLEOTIDE SEQUENCE [LARGE SCALE GENOMIC DNA]</scope>
    <source>
        <strain evidence="2 3">DSM 3645</strain>
    </source>
</reference>
<dbReference type="STRING" id="314230.DSM3645_28067"/>
<proteinExistence type="predicted"/>
<dbReference type="TCDB" id="1.C.73.3.3">
    <property type="family name" value="the pseudomonas exotoxin a (p-exoa) family"/>
</dbReference>
<name>A3ZP39_9BACT</name>
<evidence type="ECO:0000256" key="1">
    <source>
        <dbReference type="SAM" id="MobiDB-lite"/>
    </source>
</evidence>
<dbReference type="CDD" id="cd09767">
    <property type="entry name" value="Csx17_I-U"/>
    <property type="match status" value="1"/>
</dbReference>
<comment type="caution">
    <text evidence="2">The sequence shown here is derived from an EMBL/GenBank/DDBJ whole genome shotgun (WGS) entry which is preliminary data.</text>
</comment>
<dbReference type="EMBL" id="AANZ01000004">
    <property type="protein sequence ID" value="EAQ81513.1"/>
    <property type="molecule type" value="Genomic_DNA"/>
</dbReference>
<dbReference type="NCBIfam" id="TIGR04113">
    <property type="entry name" value="cas_csx17"/>
    <property type="match status" value="1"/>
</dbReference>
<dbReference type="AlphaFoldDB" id="A3ZP39"/>
<dbReference type="HOGENOM" id="CLU_312771_0_0_0"/>